<dbReference type="OrthoDB" id="543156at2759"/>
<dbReference type="EMBL" id="MU006216">
    <property type="protein sequence ID" value="KAF2833621.1"/>
    <property type="molecule type" value="Genomic_DNA"/>
</dbReference>
<name>A0A6A7AJZ9_9PLEO</name>
<gene>
    <name evidence="1" type="ORF">CC86DRAFT_12303</name>
</gene>
<organism evidence="1 2">
    <name type="scientific">Ophiobolus disseminans</name>
    <dbReference type="NCBI Taxonomy" id="1469910"/>
    <lineage>
        <taxon>Eukaryota</taxon>
        <taxon>Fungi</taxon>
        <taxon>Dikarya</taxon>
        <taxon>Ascomycota</taxon>
        <taxon>Pezizomycotina</taxon>
        <taxon>Dothideomycetes</taxon>
        <taxon>Pleosporomycetidae</taxon>
        <taxon>Pleosporales</taxon>
        <taxon>Pleosporineae</taxon>
        <taxon>Phaeosphaeriaceae</taxon>
        <taxon>Ophiobolus</taxon>
    </lineage>
</organism>
<dbReference type="Proteomes" id="UP000799424">
    <property type="component" value="Unassembled WGS sequence"/>
</dbReference>
<reference evidence="1" key="1">
    <citation type="journal article" date="2020" name="Stud. Mycol.">
        <title>101 Dothideomycetes genomes: a test case for predicting lifestyles and emergence of pathogens.</title>
        <authorList>
            <person name="Haridas S."/>
            <person name="Albert R."/>
            <person name="Binder M."/>
            <person name="Bloem J."/>
            <person name="Labutti K."/>
            <person name="Salamov A."/>
            <person name="Andreopoulos B."/>
            <person name="Baker S."/>
            <person name="Barry K."/>
            <person name="Bills G."/>
            <person name="Bluhm B."/>
            <person name="Cannon C."/>
            <person name="Castanera R."/>
            <person name="Culley D."/>
            <person name="Daum C."/>
            <person name="Ezra D."/>
            <person name="Gonzalez J."/>
            <person name="Henrissat B."/>
            <person name="Kuo A."/>
            <person name="Liang C."/>
            <person name="Lipzen A."/>
            <person name="Lutzoni F."/>
            <person name="Magnuson J."/>
            <person name="Mondo S."/>
            <person name="Nolan M."/>
            <person name="Ohm R."/>
            <person name="Pangilinan J."/>
            <person name="Park H.-J."/>
            <person name="Ramirez L."/>
            <person name="Alfaro M."/>
            <person name="Sun H."/>
            <person name="Tritt A."/>
            <person name="Yoshinaga Y."/>
            <person name="Zwiers L.-H."/>
            <person name="Turgeon B."/>
            <person name="Goodwin S."/>
            <person name="Spatafora J."/>
            <person name="Crous P."/>
            <person name="Grigoriev I."/>
        </authorList>
    </citation>
    <scope>NUCLEOTIDE SEQUENCE</scope>
    <source>
        <strain evidence="1">CBS 113818</strain>
    </source>
</reference>
<proteinExistence type="predicted"/>
<evidence type="ECO:0000313" key="2">
    <source>
        <dbReference type="Proteomes" id="UP000799424"/>
    </source>
</evidence>
<dbReference type="AlphaFoldDB" id="A0A6A7AJZ9"/>
<dbReference type="Gene3D" id="3.40.50.880">
    <property type="match status" value="1"/>
</dbReference>
<evidence type="ECO:0000313" key="1">
    <source>
        <dbReference type="EMBL" id="KAF2833621.1"/>
    </source>
</evidence>
<sequence>MPSPPISFNTSFPSDADLFYVCTTSSTSAEDLNIHYAPPSKSSLKIGVVILGQAPSQLLDFAPLDLLAMIGRNRMSTLNASTAALDEAVDEIDIRYVTASGEGSFPVTSGGRIPTTNSFDNAPQFDILIVPGSFSSSELPVSAIAFLTTQSSHSNFIATMSIVSGILHLIQTGIFHKRRAAAPRNLLPALKQRYPETFWRATPWERHDKLWSSNSAVSALDMVRTFMREYFWDRAEAVECVLNAVGIGSLDECE</sequence>
<dbReference type="InterPro" id="IPR052158">
    <property type="entry name" value="INH-QAR"/>
</dbReference>
<evidence type="ECO:0008006" key="3">
    <source>
        <dbReference type="Google" id="ProtNLM"/>
    </source>
</evidence>
<dbReference type="SUPFAM" id="SSF52317">
    <property type="entry name" value="Class I glutamine amidotransferase-like"/>
    <property type="match status" value="1"/>
</dbReference>
<dbReference type="PANTHER" id="PTHR43130:SF7">
    <property type="entry name" value="DJ-1_PFPI DOMAIN-CONTAINING PROTEIN"/>
    <property type="match status" value="1"/>
</dbReference>
<dbReference type="PANTHER" id="PTHR43130">
    <property type="entry name" value="ARAC-FAMILY TRANSCRIPTIONAL REGULATOR"/>
    <property type="match status" value="1"/>
</dbReference>
<keyword evidence="2" id="KW-1185">Reference proteome</keyword>
<protein>
    <recommendedName>
        <fullName evidence="3">DJ-1/PfpI domain-containing protein</fullName>
    </recommendedName>
</protein>
<dbReference type="InterPro" id="IPR029062">
    <property type="entry name" value="Class_I_gatase-like"/>
</dbReference>
<accession>A0A6A7AJZ9</accession>